<reference evidence="15" key="1">
    <citation type="submission" date="2023-11" db="EMBL/GenBank/DDBJ databases">
        <title>The genome sequences of three competitors of mushroom-forming fungi.</title>
        <authorList>
            <person name="Beijen E."/>
            <person name="Ohm R.A."/>
        </authorList>
    </citation>
    <scope>NUCLEOTIDE SEQUENCE</scope>
    <source>
        <strain evidence="15">CBS 100526</strain>
    </source>
</reference>
<dbReference type="RefSeq" id="XP_062752208.1">
    <property type="nucleotide sequence ID" value="XM_062903807.1"/>
</dbReference>
<gene>
    <name evidence="15" type="ORF">Triagg1_8908</name>
</gene>
<dbReference type="Pfam" id="PF00130">
    <property type="entry name" value="C1_1"/>
    <property type="match status" value="1"/>
</dbReference>
<dbReference type="InterPro" id="IPR020454">
    <property type="entry name" value="DAG/PE-bd"/>
</dbReference>
<evidence type="ECO:0000259" key="13">
    <source>
        <dbReference type="PROSITE" id="PS50081"/>
    </source>
</evidence>
<dbReference type="InterPro" id="IPR046349">
    <property type="entry name" value="C1-like_sf"/>
</dbReference>
<feature type="region of interest" description="Disordered" evidence="11">
    <location>
        <begin position="175"/>
        <end position="204"/>
    </location>
</feature>
<evidence type="ECO:0000256" key="4">
    <source>
        <dbReference type="ARBA" id="ARBA00023054"/>
    </source>
</evidence>
<evidence type="ECO:0000256" key="8">
    <source>
        <dbReference type="PROSITE-ProRule" id="PRU00192"/>
    </source>
</evidence>
<dbReference type="GO" id="GO:0046872">
    <property type="term" value="F:metal ion binding"/>
    <property type="evidence" value="ECO:0007669"/>
    <property type="project" value="UniProtKB-KW"/>
</dbReference>
<name>A0AAE1LWV7_9HYPO</name>
<keyword evidence="2" id="KW-0479">Metal-binding</keyword>
<feature type="compositionally biased region" description="Acidic residues" evidence="11">
    <location>
        <begin position="186"/>
        <end position="195"/>
    </location>
</feature>
<dbReference type="SUPFAM" id="SSF103657">
    <property type="entry name" value="BAR/IMD domain-like"/>
    <property type="match status" value="1"/>
</dbReference>
<feature type="region of interest" description="Disordered" evidence="11">
    <location>
        <begin position="742"/>
        <end position="764"/>
    </location>
</feature>
<dbReference type="SUPFAM" id="SSF50044">
    <property type="entry name" value="SH3-domain"/>
    <property type="match status" value="2"/>
</dbReference>
<feature type="domain" description="F-BAR" evidence="14">
    <location>
        <begin position="194"/>
        <end position="464"/>
    </location>
</feature>
<feature type="domain" description="SH3" evidence="12">
    <location>
        <begin position="864"/>
        <end position="922"/>
    </location>
</feature>
<comment type="function">
    <text evidence="5">Plays a role in endocytosis and trafficking to the vacuole. Functions with type I myosins to restore polarity of the actin cytoskeleton after NaCl stress.</text>
</comment>
<dbReference type="InterPro" id="IPR027267">
    <property type="entry name" value="AH/BAR_dom_sf"/>
</dbReference>
<dbReference type="GO" id="GO:0030833">
    <property type="term" value="P:regulation of actin filament polymerization"/>
    <property type="evidence" value="ECO:0007669"/>
    <property type="project" value="TreeGrafter"/>
</dbReference>
<evidence type="ECO:0000256" key="5">
    <source>
        <dbReference type="ARBA" id="ARBA00054085"/>
    </source>
</evidence>
<dbReference type="Gene3D" id="3.30.60.20">
    <property type="match status" value="1"/>
</dbReference>
<dbReference type="PROSITE" id="PS51741">
    <property type="entry name" value="F_BAR"/>
    <property type="match status" value="1"/>
</dbReference>
<dbReference type="FunFam" id="3.30.60.20:FF:000040">
    <property type="entry name" value="Actin polymerization protein Bzz1"/>
    <property type="match status" value="1"/>
</dbReference>
<keyword evidence="1 8" id="KW-0728">SH3 domain</keyword>
<feature type="domain" description="Phorbol-ester/DAG-type" evidence="13">
    <location>
        <begin position="594"/>
        <end position="644"/>
    </location>
</feature>
<dbReference type="PANTHER" id="PTHR15735:SF21">
    <property type="entry name" value="PROTEIN NERVOUS WRECK"/>
    <property type="match status" value="1"/>
</dbReference>
<dbReference type="PROSITE" id="PS00479">
    <property type="entry name" value="ZF_DAG_PE_1"/>
    <property type="match status" value="1"/>
</dbReference>
<organism evidence="15 16">
    <name type="scientific">Trichoderma aggressivum f. europaeum</name>
    <dbReference type="NCBI Taxonomy" id="173218"/>
    <lineage>
        <taxon>Eukaryota</taxon>
        <taxon>Fungi</taxon>
        <taxon>Dikarya</taxon>
        <taxon>Ascomycota</taxon>
        <taxon>Pezizomycotina</taxon>
        <taxon>Sordariomycetes</taxon>
        <taxon>Hypocreomycetidae</taxon>
        <taxon>Hypocreales</taxon>
        <taxon>Hypocreaceae</taxon>
        <taxon>Trichoderma</taxon>
    </lineage>
</organism>
<dbReference type="PROSITE" id="PS50002">
    <property type="entry name" value="SH3"/>
    <property type="match status" value="2"/>
</dbReference>
<dbReference type="InterPro" id="IPR036028">
    <property type="entry name" value="SH3-like_dom_sf"/>
</dbReference>
<dbReference type="FunFam" id="2.30.30.40:FF:000161">
    <property type="entry name" value="Actin polymerization protein Bzz1"/>
    <property type="match status" value="1"/>
</dbReference>
<comment type="caution">
    <text evidence="15">The sequence shown here is derived from an EMBL/GenBank/DDBJ whole genome shotgun (WGS) entry which is preliminary data.</text>
</comment>
<evidence type="ECO:0000259" key="12">
    <source>
        <dbReference type="PROSITE" id="PS50002"/>
    </source>
</evidence>
<dbReference type="InterPro" id="IPR031160">
    <property type="entry name" value="F_BAR_dom"/>
</dbReference>
<keyword evidence="3" id="KW-0862">Zinc</keyword>
<evidence type="ECO:0000256" key="2">
    <source>
        <dbReference type="ARBA" id="ARBA00022723"/>
    </source>
</evidence>
<evidence type="ECO:0000256" key="1">
    <source>
        <dbReference type="ARBA" id="ARBA00022443"/>
    </source>
</evidence>
<dbReference type="GO" id="GO:0045010">
    <property type="term" value="P:actin nucleation"/>
    <property type="evidence" value="ECO:0007669"/>
    <property type="project" value="UniProtKB-ARBA"/>
</dbReference>
<dbReference type="GeneID" id="87923711"/>
<dbReference type="InterPro" id="IPR001452">
    <property type="entry name" value="SH3_domain"/>
</dbReference>
<dbReference type="Gene3D" id="1.20.1270.60">
    <property type="entry name" value="Arfaptin homology (AH) domain/BAR domain"/>
    <property type="match status" value="1"/>
</dbReference>
<dbReference type="SMART" id="SM00109">
    <property type="entry name" value="C1"/>
    <property type="match status" value="1"/>
</dbReference>
<comment type="similarity">
    <text evidence="6">Belongs to the BZZ1 family.</text>
</comment>
<dbReference type="Pfam" id="PF14604">
    <property type="entry name" value="SH3_9"/>
    <property type="match status" value="2"/>
</dbReference>
<dbReference type="CDD" id="cd20824">
    <property type="entry name" value="C1_SpBZZ1-like"/>
    <property type="match status" value="1"/>
</dbReference>
<dbReference type="GO" id="GO:0030864">
    <property type="term" value="C:cortical actin cytoskeleton"/>
    <property type="evidence" value="ECO:0007669"/>
    <property type="project" value="UniProtKB-ARBA"/>
</dbReference>
<evidence type="ECO:0000256" key="6">
    <source>
        <dbReference type="ARBA" id="ARBA00061387"/>
    </source>
</evidence>
<dbReference type="EMBL" id="JAWRVG010000046">
    <property type="protein sequence ID" value="KAK4064909.1"/>
    <property type="molecule type" value="Genomic_DNA"/>
</dbReference>
<dbReference type="SUPFAM" id="SSF57889">
    <property type="entry name" value="Cysteine-rich domain"/>
    <property type="match status" value="1"/>
</dbReference>
<dbReference type="InterPro" id="IPR035459">
    <property type="entry name" value="Bzz1_SH3_1"/>
</dbReference>
<evidence type="ECO:0000256" key="7">
    <source>
        <dbReference type="ARBA" id="ARBA00074946"/>
    </source>
</evidence>
<feature type="coiled-coil region" evidence="10">
    <location>
        <begin position="510"/>
        <end position="537"/>
    </location>
</feature>
<evidence type="ECO:0000256" key="11">
    <source>
        <dbReference type="SAM" id="MobiDB-lite"/>
    </source>
</evidence>
<evidence type="ECO:0000313" key="15">
    <source>
        <dbReference type="EMBL" id="KAK4064909.1"/>
    </source>
</evidence>
<feature type="compositionally biased region" description="Basic and acidic residues" evidence="11">
    <location>
        <begin position="175"/>
        <end position="185"/>
    </location>
</feature>
<dbReference type="FunFam" id="1.20.1270.60:FF:000060">
    <property type="entry name" value="Actin polymerization protein Bzz1"/>
    <property type="match status" value="1"/>
</dbReference>
<evidence type="ECO:0000256" key="9">
    <source>
        <dbReference type="PROSITE-ProRule" id="PRU01077"/>
    </source>
</evidence>
<evidence type="ECO:0000313" key="16">
    <source>
        <dbReference type="Proteomes" id="UP001273209"/>
    </source>
</evidence>
<evidence type="ECO:0000259" key="14">
    <source>
        <dbReference type="PROSITE" id="PS51741"/>
    </source>
</evidence>
<dbReference type="PROSITE" id="PS50081">
    <property type="entry name" value="ZF_DAG_PE_2"/>
    <property type="match status" value="1"/>
</dbReference>
<accession>A0AAE1LWV7</accession>
<feature type="compositionally biased region" description="Polar residues" evidence="11">
    <location>
        <begin position="674"/>
        <end position="706"/>
    </location>
</feature>
<protein>
    <recommendedName>
        <fullName evidence="7">Protein BZZ1</fullName>
    </recommendedName>
</protein>
<feature type="region of interest" description="Disordered" evidence="11">
    <location>
        <begin position="827"/>
        <end position="851"/>
    </location>
</feature>
<feature type="region of interest" description="Disordered" evidence="11">
    <location>
        <begin position="656"/>
        <end position="720"/>
    </location>
</feature>
<dbReference type="PRINTS" id="PR00008">
    <property type="entry name" value="DAGPEDOMAIN"/>
</dbReference>
<dbReference type="AlphaFoldDB" id="A0AAE1LWV7"/>
<dbReference type="SMART" id="SM00326">
    <property type="entry name" value="SH3"/>
    <property type="match status" value="2"/>
</dbReference>
<feature type="coiled-coil region" evidence="10">
    <location>
        <begin position="310"/>
        <end position="373"/>
    </location>
</feature>
<dbReference type="CDD" id="cd11912">
    <property type="entry name" value="SH3_Bzz1_1"/>
    <property type="match status" value="1"/>
</dbReference>
<sequence>MAYRMPHDRDRRVYIVIHQDGMIATILGVYEELQDANRDCLLRASQGGIELLQDSPTTGPDKHHISPIEPARWDTPDGLSCWVESHVVEPSRVAMRCDAMLYDTSIAKTKQETINYEYQYLSCPLDDGDDDGDDTYKLGLAVGYVYEQHVHVASPVMAEVDVPTFGAELKEEKKYENKNKNKKKEEEEEEEEEEERKEARKGFRDPPCAANAWVNNGITWLDEIQQFYRDRAAIEKEYSAKLDALAKKYFEKKNRKISQLSVGDTPTLTPGSLESASLTTWSTQLTTLESRASEHDRYANSLLSQVAEPLKFYNNRFDDLRKRHADYADKLEASRDACYADLRKIKTKYDGTCQELESKRKKTESHYDKAKAQNAYQQQLFDMNNAKNTYLIAINVANKQKEKYYHEYVPEVMDSLQDLNEFKTLKLNFLWDVATRLEGNMLQQSNGMIEHQGKEIQRNLPHLDSMMYMRHNMGAFQEPPDKAFEPSPVWHDDDLMIVDETAKIYLRNVLTKSKGQLGELRREVDKKRKEVESMKRVKERVRDGKEKKDEVEVIRTLFAMQEDLIAVDQKRLTAEVETTTITTAVGDVTLGAKNHNFKSQTFKIPTNCDLCGDRIWGLSAKGFDCRDCGYTCHSKCEMKVPADCPGEQNKEERKKLKAERQAATNKLLAPDPASMSNESLARSNTMNSVSSQSARQSVISGPQTPSEDAPSEIAPKATTPAVAVAAKTTAAAPAKRNRVVAPPPTAYISAPPASSTNGNAEREEKKGKVLYQFDAGGDGELSVAEGKEVVILEPDDGSGWIKVRDGYKEGLVPATYIDLNIAQSTSSASARPSSTYSTSTTSSLALSAASRKKGPAVAPKRGAKKLQYVEALYDYTAQSDAEHSMAEGERFVLVKEDSGDGWAEVEKAGVTASVPANYIQAV</sequence>
<feature type="domain" description="SH3" evidence="12">
    <location>
        <begin position="762"/>
        <end position="822"/>
    </location>
</feature>
<dbReference type="Gene3D" id="2.30.30.40">
    <property type="entry name" value="SH3 Domains"/>
    <property type="match status" value="2"/>
</dbReference>
<keyword evidence="16" id="KW-1185">Reference proteome</keyword>
<feature type="compositionally biased region" description="Low complexity" evidence="11">
    <location>
        <begin position="827"/>
        <end position="849"/>
    </location>
</feature>
<proteinExistence type="inferred from homology"/>
<keyword evidence="4 9" id="KW-0175">Coiled coil</keyword>
<dbReference type="InterPro" id="IPR002219">
    <property type="entry name" value="PKC_DAG/PE"/>
</dbReference>
<dbReference type="Proteomes" id="UP001273209">
    <property type="component" value="Unassembled WGS sequence"/>
</dbReference>
<dbReference type="InterPro" id="IPR001060">
    <property type="entry name" value="FCH_dom"/>
</dbReference>
<dbReference type="PANTHER" id="PTHR15735">
    <property type="entry name" value="FCH AND DOUBLE SH3 DOMAINS PROTEIN"/>
    <property type="match status" value="1"/>
</dbReference>
<dbReference type="Pfam" id="PF00611">
    <property type="entry name" value="FCH"/>
    <property type="match status" value="1"/>
</dbReference>
<evidence type="ECO:0000256" key="3">
    <source>
        <dbReference type="ARBA" id="ARBA00022833"/>
    </source>
</evidence>
<dbReference type="SMART" id="SM00055">
    <property type="entry name" value="FCH"/>
    <property type="match status" value="1"/>
</dbReference>
<evidence type="ECO:0000256" key="10">
    <source>
        <dbReference type="SAM" id="Coils"/>
    </source>
</evidence>